<accession>A0ABN2MXW5</accession>
<dbReference type="InterPro" id="IPR050482">
    <property type="entry name" value="Sensor_HK_TwoCompSys"/>
</dbReference>
<evidence type="ECO:0000256" key="3">
    <source>
        <dbReference type="ARBA" id="ARBA00022553"/>
    </source>
</evidence>
<organism evidence="12 13">
    <name type="scientific">Pseudonocardia ailaonensis</name>
    <dbReference type="NCBI Taxonomy" id="367279"/>
    <lineage>
        <taxon>Bacteria</taxon>
        <taxon>Bacillati</taxon>
        <taxon>Actinomycetota</taxon>
        <taxon>Actinomycetes</taxon>
        <taxon>Pseudonocardiales</taxon>
        <taxon>Pseudonocardiaceae</taxon>
        <taxon>Pseudonocardia</taxon>
    </lineage>
</organism>
<evidence type="ECO:0000259" key="11">
    <source>
        <dbReference type="Pfam" id="PF07730"/>
    </source>
</evidence>
<dbReference type="PANTHER" id="PTHR24421:SF10">
    <property type="entry name" value="NITRATE_NITRITE SENSOR PROTEIN NARQ"/>
    <property type="match status" value="1"/>
</dbReference>
<evidence type="ECO:0000313" key="13">
    <source>
        <dbReference type="Proteomes" id="UP001500449"/>
    </source>
</evidence>
<dbReference type="EC" id="2.7.13.3" evidence="2"/>
<feature type="transmembrane region" description="Helical" evidence="10">
    <location>
        <begin position="125"/>
        <end position="146"/>
    </location>
</feature>
<dbReference type="PANTHER" id="PTHR24421">
    <property type="entry name" value="NITRATE/NITRITE SENSOR PROTEIN NARX-RELATED"/>
    <property type="match status" value="1"/>
</dbReference>
<evidence type="ECO:0000256" key="8">
    <source>
        <dbReference type="ARBA" id="ARBA00023012"/>
    </source>
</evidence>
<keyword evidence="10" id="KW-0812">Transmembrane</keyword>
<evidence type="ECO:0000256" key="1">
    <source>
        <dbReference type="ARBA" id="ARBA00000085"/>
    </source>
</evidence>
<evidence type="ECO:0000256" key="6">
    <source>
        <dbReference type="ARBA" id="ARBA00022777"/>
    </source>
</evidence>
<feature type="transmembrane region" description="Helical" evidence="10">
    <location>
        <begin position="38"/>
        <end position="57"/>
    </location>
</feature>
<comment type="catalytic activity">
    <reaction evidence="1">
        <text>ATP + protein L-histidine = ADP + protein N-phospho-L-histidine.</text>
        <dbReference type="EC" id="2.7.13.3"/>
    </reaction>
</comment>
<dbReference type="InterPro" id="IPR011712">
    <property type="entry name" value="Sig_transdc_His_kin_sub3_dim/P"/>
</dbReference>
<keyword evidence="9" id="KW-0175">Coiled coil</keyword>
<keyword evidence="4" id="KW-0808">Transferase</keyword>
<dbReference type="SUPFAM" id="SSF55874">
    <property type="entry name" value="ATPase domain of HSP90 chaperone/DNA topoisomerase II/histidine kinase"/>
    <property type="match status" value="1"/>
</dbReference>
<dbReference type="CDD" id="cd16917">
    <property type="entry name" value="HATPase_UhpB-NarQ-NarX-like"/>
    <property type="match status" value="1"/>
</dbReference>
<gene>
    <name evidence="12" type="ORF">GCM10009836_18020</name>
</gene>
<protein>
    <recommendedName>
        <fullName evidence="2">histidine kinase</fullName>
        <ecNumber evidence="2">2.7.13.3</ecNumber>
    </recommendedName>
</protein>
<feature type="transmembrane region" description="Helical" evidence="10">
    <location>
        <begin position="99"/>
        <end position="119"/>
    </location>
</feature>
<dbReference type="Gene3D" id="1.20.5.1930">
    <property type="match status" value="1"/>
</dbReference>
<evidence type="ECO:0000256" key="2">
    <source>
        <dbReference type="ARBA" id="ARBA00012438"/>
    </source>
</evidence>
<name>A0ABN2MXW5_9PSEU</name>
<dbReference type="GO" id="GO:0016301">
    <property type="term" value="F:kinase activity"/>
    <property type="evidence" value="ECO:0007669"/>
    <property type="project" value="UniProtKB-KW"/>
</dbReference>
<keyword evidence="10" id="KW-1133">Transmembrane helix</keyword>
<keyword evidence="8" id="KW-0902">Two-component regulatory system</keyword>
<feature type="coiled-coil region" evidence="9">
    <location>
        <begin position="145"/>
        <end position="172"/>
    </location>
</feature>
<evidence type="ECO:0000313" key="12">
    <source>
        <dbReference type="EMBL" id="GAA1839333.1"/>
    </source>
</evidence>
<keyword evidence="3" id="KW-0597">Phosphoprotein</keyword>
<feature type="transmembrane region" description="Helical" evidence="10">
    <location>
        <begin position="63"/>
        <end position="87"/>
    </location>
</feature>
<evidence type="ECO:0000256" key="10">
    <source>
        <dbReference type="SAM" id="Phobius"/>
    </source>
</evidence>
<dbReference type="Pfam" id="PF07730">
    <property type="entry name" value="HisKA_3"/>
    <property type="match status" value="1"/>
</dbReference>
<dbReference type="Gene3D" id="3.30.565.10">
    <property type="entry name" value="Histidine kinase-like ATPase, C-terminal domain"/>
    <property type="match status" value="1"/>
</dbReference>
<dbReference type="Proteomes" id="UP001500449">
    <property type="component" value="Unassembled WGS sequence"/>
</dbReference>
<keyword evidence="13" id="KW-1185">Reference proteome</keyword>
<keyword evidence="7" id="KW-0067">ATP-binding</keyword>
<keyword evidence="5" id="KW-0547">Nucleotide-binding</keyword>
<sequence>MTSAPSHPGRELVISTLLVLVGGGSGLITVLRQPGPWGAWDWVSLAIGILGFAAVYARRRARFAFGLTAVAIGAVSLFATYLPLIGVFTVARGLRRNQIVLVTVLALAVSGYTLTVRVPDVGARLTLLVGSIGMLLTSLGFGLFVGTQRRMVAGLRERAERAEAEQAERAQRVRLDERRRIAGEMHDVLGHRLSLLSVHAGALELREDLAPDTVRSTAAVLRSATHEAMRDLRKIVLVLREPVGELGGIDARRENLDAVTELVALARHAGMTVTLDRRCPDPPDPLARTAYRVVREGLTNARRHASGAHVTVTVAGAPGGELVVELVSGAGRAESPAGSGTGLIGLAERVEAVTGGTLQHGPMHGGYHLRASMPWESDA</sequence>
<evidence type="ECO:0000256" key="5">
    <source>
        <dbReference type="ARBA" id="ARBA00022741"/>
    </source>
</evidence>
<dbReference type="InterPro" id="IPR036890">
    <property type="entry name" value="HATPase_C_sf"/>
</dbReference>
<feature type="transmembrane region" description="Helical" evidence="10">
    <location>
        <begin position="12"/>
        <end position="31"/>
    </location>
</feature>
<keyword evidence="6 12" id="KW-0418">Kinase</keyword>
<feature type="domain" description="Signal transduction histidine kinase subgroup 3 dimerisation and phosphoacceptor" evidence="11">
    <location>
        <begin position="177"/>
        <end position="242"/>
    </location>
</feature>
<reference evidence="12 13" key="1">
    <citation type="journal article" date="2019" name="Int. J. Syst. Evol. Microbiol.">
        <title>The Global Catalogue of Microorganisms (GCM) 10K type strain sequencing project: providing services to taxonomists for standard genome sequencing and annotation.</title>
        <authorList>
            <consortium name="The Broad Institute Genomics Platform"/>
            <consortium name="The Broad Institute Genome Sequencing Center for Infectious Disease"/>
            <person name="Wu L."/>
            <person name="Ma J."/>
        </authorList>
    </citation>
    <scope>NUCLEOTIDE SEQUENCE [LARGE SCALE GENOMIC DNA]</scope>
    <source>
        <strain evidence="12 13">JCM 16009</strain>
    </source>
</reference>
<evidence type="ECO:0000256" key="9">
    <source>
        <dbReference type="SAM" id="Coils"/>
    </source>
</evidence>
<dbReference type="RefSeq" id="WP_344414450.1">
    <property type="nucleotide sequence ID" value="NZ_BAAAQK010000005.1"/>
</dbReference>
<evidence type="ECO:0000256" key="7">
    <source>
        <dbReference type="ARBA" id="ARBA00022840"/>
    </source>
</evidence>
<evidence type="ECO:0000256" key="4">
    <source>
        <dbReference type="ARBA" id="ARBA00022679"/>
    </source>
</evidence>
<dbReference type="EMBL" id="BAAAQK010000005">
    <property type="protein sequence ID" value="GAA1839333.1"/>
    <property type="molecule type" value="Genomic_DNA"/>
</dbReference>
<comment type="caution">
    <text evidence="12">The sequence shown here is derived from an EMBL/GenBank/DDBJ whole genome shotgun (WGS) entry which is preliminary data.</text>
</comment>
<keyword evidence="10" id="KW-0472">Membrane</keyword>
<proteinExistence type="predicted"/>